<evidence type="ECO:0000256" key="3">
    <source>
        <dbReference type="ARBA" id="ARBA00023015"/>
    </source>
</evidence>
<evidence type="ECO:0000256" key="2">
    <source>
        <dbReference type="ARBA" id="ARBA00023012"/>
    </source>
</evidence>
<dbReference type="PROSITE" id="PS50110">
    <property type="entry name" value="RESPONSE_REGULATORY"/>
    <property type="match status" value="1"/>
</dbReference>
<evidence type="ECO:0000259" key="9">
    <source>
        <dbReference type="PROSITE" id="PS51755"/>
    </source>
</evidence>
<keyword evidence="2" id="KW-0902">Two-component regulatory system</keyword>
<dbReference type="PaxDb" id="522772-Dacet_2174"/>
<dbReference type="InterPro" id="IPR036388">
    <property type="entry name" value="WH-like_DNA-bd_sf"/>
</dbReference>
<gene>
    <name evidence="10" type="ordered locus">Dacet_2174</name>
</gene>
<dbReference type="HOGENOM" id="CLU_000445_30_1_0"/>
<dbReference type="SUPFAM" id="SSF46894">
    <property type="entry name" value="C-terminal effector domain of the bipartite response regulators"/>
    <property type="match status" value="1"/>
</dbReference>
<dbReference type="InterPro" id="IPR039420">
    <property type="entry name" value="WalR-like"/>
</dbReference>
<dbReference type="PANTHER" id="PTHR48111">
    <property type="entry name" value="REGULATOR OF RPOS"/>
    <property type="match status" value="1"/>
</dbReference>
<keyword evidence="4 7" id="KW-0238">DNA-binding</keyword>
<dbReference type="Pfam" id="PF00072">
    <property type="entry name" value="Response_reg"/>
    <property type="match status" value="1"/>
</dbReference>
<dbReference type="InterPro" id="IPR011006">
    <property type="entry name" value="CheY-like_superfamily"/>
</dbReference>
<dbReference type="Proteomes" id="UP000002012">
    <property type="component" value="Chromosome"/>
</dbReference>
<feature type="domain" description="OmpR/PhoB-type" evidence="9">
    <location>
        <begin position="135"/>
        <end position="232"/>
    </location>
</feature>
<evidence type="ECO:0000259" key="8">
    <source>
        <dbReference type="PROSITE" id="PS50110"/>
    </source>
</evidence>
<feature type="domain" description="Response regulatory" evidence="8">
    <location>
        <begin position="12"/>
        <end position="127"/>
    </location>
</feature>
<evidence type="ECO:0000256" key="6">
    <source>
        <dbReference type="PROSITE-ProRule" id="PRU00169"/>
    </source>
</evidence>
<protein>
    <submittedName>
        <fullName evidence="10">Two component transcriptional regulator, winged helix family</fullName>
    </submittedName>
</protein>
<keyword evidence="11" id="KW-1185">Reference proteome</keyword>
<dbReference type="InterPro" id="IPR001867">
    <property type="entry name" value="OmpR/PhoB-type_DNA-bd"/>
</dbReference>
<dbReference type="Gene3D" id="6.10.250.690">
    <property type="match status" value="1"/>
</dbReference>
<dbReference type="eggNOG" id="COG0745">
    <property type="taxonomic scope" value="Bacteria"/>
</dbReference>
<reference evidence="10 11" key="1">
    <citation type="journal article" date="2010" name="Stand. Genomic Sci.">
        <title>Complete genome sequence of Denitrovibrio acetiphilus type strain (N2460).</title>
        <authorList>
            <person name="Kiss H."/>
            <person name="Lang E."/>
            <person name="Lapidus A."/>
            <person name="Copeland A."/>
            <person name="Nolan M."/>
            <person name="Glavina Del Rio T."/>
            <person name="Chen F."/>
            <person name="Lucas S."/>
            <person name="Tice H."/>
            <person name="Cheng J.F."/>
            <person name="Han C."/>
            <person name="Goodwin L."/>
            <person name="Pitluck S."/>
            <person name="Liolios K."/>
            <person name="Pati A."/>
            <person name="Ivanova N."/>
            <person name="Mavromatis K."/>
            <person name="Chen A."/>
            <person name="Palaniappan K."/>
            <person name="Land M."/>
            <person name="Hauser L."/>
            <person name="Chang Y.J."/>
            <person name="Jeffries C.D."/>
            <person name="Detter J.C."/>
            <person name="Brettin T."/>
            <person name="Spring S."/>
            <person name="Rohde M."/>
            <person name="Goker M."/>
            <person name="Woyke T."/>
            <person name="Bristow J."/>
            <person name="Eisen J.A."/>
            <person name="Markowitz V."/>
            <person name="Hugenholtz P."/>
            <person name="Kyrpides N.C."/>
            <person name="Klenk H.P."/>
        </authorList>
    </citation>
    <scope>NUCLEOTIDE SEQUENCE [LARGE SCALE GENOMIC DNA]</scope>
    <source>
        <strain evidence="11">DSM 12809 / NBRC 114555 / N2460</strain>
    </source>
</reference>
<dbReference type="InterPro" id="IPR001789">
    <property type="entry name" value="Sig_transdc_resp-reg_receiver"/>
</dbReference>
<dbReference type="PANTHER" id="PTHR48111:SF22">
    <property type="entry name" value="REGULATOR OF RPOS"/>
    <property type="match status" value="1"/>
</dbReference>
<dbReference type="InParanoid" id="D4H2E5"/>
<dbReference type="SUPFAM" id="SSF52172">
    <property type="entry name" value="CheY-like"/>
    <property type="match status" value="1"/>
</dbReference>
<proteinExistence type="predicted"/>
<dbReference type="AlphaFoldDB" id="D4H2E5"/>
<dbReference type="GO" id="GO:0006355">
    <property type="term" value="P:regulation of DNA-templated transcription"/>
    <property type="evidence" value="ECO:0007669"/>
    <property type="project" value="InterPro"/>
</dbReference>
<sequence length="240" mass="28120">MGKSVKKQEVMRFLLVEDDLDISENIVDYLEEQGCGMDYAMSGELALELLRDNLYDAVILDINMHKMNGFEVCRHIRENMRLKIPVLMLTARVMLKDKINGFKCGADDFLTKPFDLEELFFRLKALSRRYNQCLENSFQIEDLILDQEKGIVERAGEKINLSHVCFRILLRLIERSPGIVTKEELIYDIWGDQPPMSNSLKSHFYILRQLIDKPYEKQLLHSVRGRGYKIDPDHKESYPE</sequence>
<dbReference type="SMART" id="SM00448">
    <property type="entry name" value="REC"/>
    <property type="match status" value="1"/>
</dbReference>
<evidence type="ECO:0000313" key="11">
    <source>
        <dbReference type="Proteomes" id="UP000002012"/>
    </source>
</evidence>
<dbReference type="GO" id="GO:0005829">
    <property type="term" value="C:cytosol"/>
    <property type="evidence" value="ECO:0007669"/>
    <property type="project" value="TreeGrafter"/>
</dbReference>
<dbReference type="Pfam" id="PF00486">
    <property type="entry name" value="Trans_reg_C"/>
    <property type="match status" value="1"/>
</dbReference>
<evidence type="ECO:0000256" key="7">
    <source>
        <dbReference type="PROSITE-ProRule" id="PRU01091"/>
    </source>
</evidence>
<organism evidence="10 11">
    <name type="scientific">Denitrovibrio acetiphilus (strain DSM 12809 / NBRC 114555 / N2460)</name>
    <dbReference type="NCBI Taxonomy" id="522772"/>
    <lineage>
        <taxon>Bacteria</taxon>
        <taxon>Pseudomonadati</taxon>
        <taxon>Deferribacterota</taxon>
        <taxon>Deferribacteres</taxon>
        <taxon>Deferribacterales</taxon>
        <taxon>Geovibrionaceae</taxon>
        <taxon>Denitrovibrio</taxon>
    </lineage>
</organism>
<dbReference type="Gene3D" id="3.40.50.2300">
    <property type="match status" value="1"/>
</dbReference>
<evidence type="ECO:0000256" key="1">
    <source>
        <dbReference type="ARBA" id="ARBA00022553"/>
    </source>
</evidence>
<dbReference type="GO" id="GO:0000156">
    <property type="term" value="F:phosphorelay response regulator activity"/>
    <property type="evidence" value="ECO:0007669"/>
    <property type="project" value="TreeGrafter"/>
</dbReference>
<name>D4H2E5_DENA2</name>
<keyword evidence="5" id="KW-0804">Transcription</keyword>
<feature type="DNA-binding region" description="OmpR/PhoB-type" evidence="7">
    <location>
        <begin position="135"/>
        <end position="232"/>
    </location>
</feature>
<evidence type="ECO:0000256" key="4">
    <source>
        <dbReference type="ARBA" id="ARBA00023125"/>
    </source>
</evidence>
<dbReference type="SMART" id="SM00862">
    <property type="entry name" value="Trans_reg_C"/>
    <property type="match status" value="1"/>
</dbReference>
<dbReference type="KEGG" id="dap:Dacet_2174"/>
<keyword evidence="3" id="KW-0805">Transcription regulation</keyword>
<dbReference type="GO" id="GO:0032993">
    <property type="term" value="C:protein-DNA complex"/>
    <property type="evidence" value="ECO:0007669"/>
    <property type="project" value="TreeGrafter"/>
</dbReference>
<evidence type="ECO:0000313" key="10">
    <source>
        <dbReference type="EMBL" id="ADD68936.1"/>
    </source>
</evidence>
<dbReference type="STRING" id="522772.Dacet_2174"/>
<evidence type="ECO:0000256" key="5">
    <source>
        <dbReference type="ARBA" id="ARBA00023163"/>
    </source>
</evidence>
<dbReference type="InterPro" id="IPR016032">
    <property type="entry name" value="Sig_transdc_resp-reg_C-effctor"/>
</dbReference>
<accession>D4H2E5</accession>
<dbReference type="PROSITE" id="PS51755">
    <property type="entry name" value="OMPR_PHOB"/>
    <property type="match status" value="1"/>
</dbReference>
<dbReference type="CDD" id="cd00383">
    <property type="entry name" value="trans_reg_C"/>
    <property type="match status" value="1"/>
</dbReference>
<dbReference type="GO" id="GO:0000976">
    <property type="term" value="F:transcription cis-regulatory region binding"/>
    <property type="evidence" value="ECO:0007669"/>
    <property type="project" value="TreeGrafter"/>
</dbReference>
<dbReference type="Gene3D" id="1.10.10.10">
    <property type="entry name" value="Winged helix-like DNA-binding domain superfamily/Winged helix DNA-binding domain"/>
    <property type="match status" value="1"/>
</dbReference>
<keyword evidence="1 6" id="KW-0597">Phosphoprotein</keyword>
<dbReference type="EMBL" id="CP001968">
    <property type="protein sequence ID" value="ADD68936.1"/>
    <property type="molecule type" value="Genomic_DNA"/>
</dbReference>
<feature type="modified residue" description="4-aspartylphosphate" evidence="6">
    <location>
        <position position="61"/>
    </location>
</feature>